<dbReference type="EC" id="2.7.4.16" evidence="2"/>
<dbReference type="InterPro" id="IPR010918">
    <property type="entry name" value="PurM-like_C_dom"/>
</dbReference>
<feature type="binding site" evidence="2">
    <location>
        <position position="32"/>
    </location>
    <ligand>
        <name>Mg(2+)</name>
        <dbReference type="ChEBI" id="CHEBI:18420"/>
        <label>4</label>
    </ligand>
</feature>
<feature type="binding site" evidence="2">
    <location>
        <position position="215"/>
    </location>
    <ligand>
        <name>ATP</name>
        <dbReference type="ChEBI" id="CHEBI:30616"/>
    </ligand>
</feature>
<feature type="binding site" evidence="2">
    <location>
        <position position="49"/>
    </location>
    <ligand>
        <name>Mg(2+)</name>
        <dbReference type="ChEBI" id="CHEBI:18420"/>
        <label>2</label>
    </ligand>
</feature>
<sequence>MLSEFSLIDRFFARRAAAGAPRADVPLGIGDDCALLAPRAGEMLAISTDMLVEGRHFFADVDPHALGHKALAVNLSDLAAMGARPQGFTLAFSLPQASEAWLEPFSNGLFELAERFDCPLIGGDTTGGPLNLCLTVFGSVPPQHALRRDAAQPGDDIWISGVLGDARAGLGVLRGEWQTNDADAALFRHAMERPEPRVALGLALRGIAHAALDLSDGLAGDLLHILERSQVGATVDVDAVPRSAALRQFPADIQRRCTLAGGDDYELCFTAPQAARAAVEAAGREAAVTVTRIGTITALQAVAGAPATAPAIAWRDATGTPLTLTLQGFDHFHAD</sequence>
<dbReference type="InterPro" id="IPR016188">
    <property type="entry name" value="PurM-like_N"/>
</dbReference>
<keyword evidence="2 5" id="KW-0418">Kinase</keyword>
<feature type="binding site" evidence="2">
    <location>
        <position position="48"/>
    </location>
    <ligand>
        <name>Mg(2+)</name>
        <dbReference type="ChEBI" id="CHEBI:18420"/>
        <label>1</label>
    </ligand>
</feature>
<keyword evidence="2" id="KW-0547">Nucleotide-binding</keyword>
<dbReference type="SUPFAM" id="SSF56042">
    <property type="entry name" value="PurM C-terminal domain-like"/>
    <property type="match status" value="1"/>
</dbReference>
<gene>
    <name evidence="2" type="primary">thiL</name>
    <name evidence="5" type="ORF">SAMN05192543_102321</name>
</gene>
<dbReference type="RefSeq" id="WP_091009831.1">
    <property type="nucleotide sequence ID" value="NZ_CP041745.1"/>
</dbReference>
<comment type="miscellaneous">
    <text evidence="2">Reaction mechanism of ThiL seems to utilize a direct, inline transfer of the gamma-phosphate of ATP to TMP rather than a phosphorylated enzyme intermediate.</text>
</comment>
<comment type="caution">
    <text evidence="2">Lacks conserved residue(s) required for the propagation of feature annotation.</text>
</comment>
<evidence type="ECO:0000313" key="6">
    <source>
        <dbReference type="Proteomes" id="UP000199548"/>
    </source>
</evidence>
<feature type="domain" description="PurM-like C-terminal" evidence="4">
    <location>
        <begin position="152"/>
        <end position="299"/>
    </location>
</feature>
<reference evidence="5 6" key="1">
    <citation type="submission" date="2016-10" db="EMBL/GenBank/DDBJ databases">
        <authorList>
            <person name="de Groot N.N."/>
        </authorList>
    </citation>
    <scope>NUCLEOTIDE SEQUENCE [LARGE SCALE GENOMIC DNA]</scope>
    <source>
        <strain evidence="5 6">LMG 23650</strain>
    </source>
</reference>
<comment type="function">
    <text evidence="2">Catalyzes the ATP-dependent phosphorylation of thiamine-monophosphate (TMP) to form thiamine-pyrophosphate (TPP), the active form of vitamin B1.</text>
</comment>
<comment type="similarity">
    <text evidence="2">Belongs to the thiamine-monophosphate kinase family.</text>
</comment>
<dbReference type="PIRSF" id="PIRSF005303">
    <property type="entry name" value="Thiam_monoph_kin"/>
    <property type="match status" value="1"/>
</dbReference>
<dbReference type="Pfam" id="PF02769">
    <property type="entry name" value="AIRS_C"/>
    <property type="match status" value="1"/>
</dbReference>
<evidence type="ECO:0000256" key="1">
    <source>
        <dbReference type="ARBA" id="ARBA00022977"/>
    </source>
</evidence>
<feature type="binding site" evidence="2">
    <location>
        <position position="124"/>
    </location>
    <ligand>
        <name>Mg(2+)</name>
        <dbReference type="ChEBI" id="CHEBI:18420"/>
        <label>1</label>
    </ligand>
</feature>
<comment type="catalytic activity">
    <reaction evidence="2">
        <text>thiamine phosphate + ATP = thiamine diphosphate + ADP</text>
        <dbReference type="Rhea" id="RHEA:15913"/>
        <dbReference type="ChEBI" id="CHEBI:30616"/>
        <dbReference type="ChEBI" id="CHEBI:37575"/>
        <dbReference type="ChEBI" id="CHEBI:58937"/>
        <dbReference type="ChEBI" id="CHEBI:456216"/>
        <dbReference type="EC" id="2.7.4.16"/>
    </reaction>
</comment>
<feature type="binding site" evidence="2">
    <location>
        <position position="49"/>
    </location>
    <ligand>
        <name>Mg(2+)</name>
        <dbReference type="ChEBI" id="CHEBI:18420"/>
        <label>1</label>
    </ligand>
</feature>
<feature type="binding site" evidence="2">
    <location>
        <position position="216"/>
    </location>
    <ligand>
        <name>Mg(2+)</name>
        <dbReference type="ChEBI" id="CHEBI:18420"/>
        <label>5</label>
    </ligand>
</feature>
<dbReference type="PANTHER" id="PTHR30270:SF0">
    <property type="entry name" value="THIAMINE-MONOPHOSPHATE KINASE"/>
    <property type="match status" value="1"/>
</dbReference>
<keyword evidence="2" id="KW-0808">Transferase</keyword>
<feature type="binding site" evidence="2">
    <location>
        <position position="77"/>
    </location>
    <ligand>
        <name>Mg(2+)</name>
        <dbReference type="ChEBI" id="CHEBI:18420"/>
        <label>4</label>
    </ligand>
</feature>
<dbReference type="EMBL" id="FOQU01000002">
    <property type="protein sequence ID" value="SFI18671.1"/>
    <property type="molecule type" value="Genomic_DNA"/>
</dbReference>
<comment type="pathway">
    <text evidence="2">Cofactor biosynthesis; thiamine diphosphate biosynthesis; thiamine diphosphate from thiamine phosphate: step 1/1.</text>
</comment>
<dbReference type="GO" id="GO:0009030">
    <property type="term" value="F:thiamine-phosphate kinase activity"/>
    <property type="evidence" value="ECO:0007669"/>
    <property type="project" value="UniProtKB-UniRule"/>
</dbReference>
<feature type="binding site" evidence="2">
    <location>
        <begin position="123"/>
        <end position="124"/>
    </location>
    <ligand>
        <name>ATP</name>
        <dbReference type="ChEBI" id="CHEBI:30616"/>
    </ligand>
</feature>
<name>A0A1I3G680_9BURK</name>
<protein>
    <recommendedName>
        <fullName evidence="2">Thiamine-monophosphate kinase</fullName>
        <shortName evidence="2">TMP kinase</shortName>
        <shortName evidence="2">Thiamine-phosphate kinase</shortName>
        <ecNumber evidence="2">2.7.4.16</ecNumber>
    </recommendedName>
</protein>
<evidence type="ECO:0000259" key="3">
    <source>
        <dbReference type="Pfam" id="PF00586"/>
    </source>
</evidence>
<evidence type="ECO:0000256" key="2">
    <source>
        <dbReference type="HAMAP-Rule" id="MF_02128"/>
    </source>
</evidence>
<keyword evidence="2" id="KW-0479">Metal-binding</keyword>
<feature type="binding site" evidence="2">
    <location>
        <position position="47"/>
    </location>
    <ligand>
        <name>Mg(2+)</name>
        <dbReference type="ChEBI" id="CHEBI:18420"/>
        <label>4</label>
    </ligand>
</feature>
<dbReference type="Gene3D" id="3.90.650.10">
    <property type="entry name" value="PurM-like C-terminal domain"/>
    <property type="match status" value="1"/>
</dbReference>
<dbReference type="CDD" id="cd02194">
    <property type="entry name" value="ThiL"/>
    <property type="match status" value="1"/>
</dbReference>
<feature type="binding site" evidence="2">
    <location>
        <position position="56"/>
    </location>
    <ligand>
        <name>substrate</name>
    </ligand>
</feature>
<dbReference type="Gene3D" id="3.30.1330.10">
    <property type="entry name" value="PurM-like, N-terminal domain"/>
    <property type="match status" value="1"/>
</dbReference>
<proteinExistence type="inferred from homology"/>
<dbReference type="STRING" id="420953.SAMN05192543_102321"/>
<dbReference type="AlphaFoldDB" id="A0A1I3G680"/>
<evidence type="ECO:0000259" key="4">
    <source>
        <dbReference type="Pfam" id="PF02769"/>
    </source>
</evidence>
<feature type="binding site" evidence="2">
    <location>
        <position position="77"/>
    </location>
    <ligand>
        <name>Mg(2+)</name>
        <dbReference type="ChEBI" id="CHEBI:18420"/>
        <label>3</label>
    </ligand>
</feature>
<organism evidence="5 6">
    <name type="scientific">Paraburkholderia megapolitana</name>
    <dbReference type="NCBI Taxonomy" id="420953"/>
    <lineage>
        <taxon>Bacteria</taxon>
        <taxon>Pseudomonadati</taxon>
        <taxon>Pseudomonadota</taxon>
        <taxon>Betaproteobacteria</taxon>
        <taxon>Burkholderiales</taxon>
        <taxon>Burkholderiaceae</taxon>
        <taxon>Paraburkholderia</taxon>
    </lineage>
</organism>
<dbReference type="GO" id="GO:0000287">
    <property type="term" value="F:magnesium ion binding"/>
    <property type="evidence" value="ECO:0007669"/>
    <property type="project" value="UniProtKB-UniRule"/>
</dbReference>
<dbReference type="InterPro" id="IPR006283">
    <property type="entry name" value="ThiL-like"/>
</dbReference>
<feature type="binding site" evidence="2">
    <location>
        <position position="213"/>
    </location>
    <ligand>
        <name>Mg(2+)</name>
        <dbReference type="ChEBI" id="CHEBI:18420"/>
        <label>3</label>
    </ligand>
</feature>
<evidence type="ECO:0000313" key="5">
    <source>
        <dbReference type="EMBL" id="SFI18671.1"/>
    </source>
</evidence>
<dbReference type="Pfam" id="PF00586">
    <property type="entry name" value="AIRS"/>
    <property type="match status" value="1"/>
</dbReference>
<accession>A0A1I3G680</accession>
<keyword evidence="2" id="KW-0460">Magnesium</keyword>
<dbReference type="NCBIfam" id="TIGR01379">
    <property type="entry name" value="thiL"/>
    <property type="match status" value="1"/>
</dbReference>
<dbReference type="InterPro" id="IPR036921">
    <property type="entry name" value="PurM-like_N_sf"/>
</dbReference>
<feature type="binding site" evidence="2">
    <location>
        <position position="148"/>
    </location>
    <ligand>
        <name>ATP</name>
        <dbReference type="ChEBI" id="CHEBI:30616"/>
    </ligand>
</feature>
<feature type="binding site" evidence="2">
    <location>
        <position position="32"/>
    </location>
    <ligand>
        <name>Mg(2+)</name>
        <dbReference type="ChEBI" id="CHEBI:18420"/>
        <label>3</label>
    </ligand>
</feature>
<dbReference type="GO" id="GO:0009228">
    <property type="term" value="P:thiamine biosynthetic process"/>
    <property type="evidence" value="ECO:0007669"/>
    <property type="project" value="UniProtKB-KW"/>
</dbReference>
<keyword evidence="6" id="KW-1185">Reference proteome</keyword>
<dbReference type="GO" id="GO:0009229">
    <property type="term" value="P:thiamine diphosphate biosynthetic process"/>
    <property type="evidence" value="ECO:0007669"/>
    <property type="project" value="UniProtKB-UniRule"/>
</dbReference>
<dbReference type="UniPathway" id="UPA00060">
    <property type="reaction ID" value="UER00142"/>
</dbReference>
<dbReference type="HAMAP" id="MF_02128">
    <property type="entry name" value="TMP_kinase"/>
    <property type="match status" value="1"/>
</dbReference>
<feature type="domain" description="PurM-like N-terminal" evidence="3">
    <location>
        <begin position="30"/>
        <end position="139"/>
    </location>
</feature>
<dbReference type="SUPFAM" id="SSF55326">
    <property type="entry name" value="PurM N-terminal domain-like"/>
    <property type="match status" value="1"/>
</dbReference>
<dbReference type="InterPro" id="IPR036676">
    <property type="entry name" value="PurM-like_C_sf"/>
</dbReference>
<feature type="binding site" evidence="2">
    <location>
        <position position="329"/>
    </location>
    <ligand>
        <name>substrate</name>
    </ligand>
</feature>
<feature type="binding site" evidence="2">
    <location>
        <position position="77"/>
    </location>
    <ligand>
        <name>Mg(2+)</name>
        <dbReference type="ChEBI" id="CHEBI:18420"/>
        <label>2</label>
    </ligand>
</feature>
<dbReference type="OrthoDB" id="9802811at2"/>
<dbReference type="Proteomes" id="UP000199548">
    <property type="component" value="Unassembled WGS sequence"/>
</dbReference>
<dbReference type="PANTHER" id="PTHR30270">
    <property type="entry name" value="THIAMINE-MONOPHOSPHATE KINASE"/>
    <property type="match status" value="1"/>
</dbReference>
<keyword evidence="1 2" id="KW-0784">Thiamine biosynthesis</keyword>
<keyword evidence="2" id="KW-0067">ATP-binding</keyword>
<dbReference type="GO" id="GO:0005524">
    <property type="term" value="F:ATP binding"/>
    <property type="evidence" value="ECO:0007669"/>
    <property type="project" value="UniProtKB-UniRule"/>
</dbReference>
<feature type="binding site" evidence="2">
    <location>
        <position position="263"/>
    </location>
    <ligand>
        <name>substrate</name>
    </ligand>
</feature>